<feature type="domain" description="Cadherin" evidence="2">
    <location>
        <begin position="816"/>
        <end position="932"/>
    </location>
</feature>
<dbReference type="PROSITE" id="PS50268">
    <property type="entry name" value="CADHERIN_2"/>
    <property type="match status" value="2"/>
</dbReference>
<dbReference type="InterPro" id="IPR028974">
    <property type="entry name" value="TSP_type-3_rpt"/>
</dbReference>
<dbReference type="EMBL" id="JAHHHD010000013">
    <property type="protein sequence ID" value="MBW4659644.1"/>
    <property type="molecule type" value="Genomic_DNA"/>
</dbReference>
<name>A0A951UNA4_9CYAN</name>
<dbReference type="Pfam" id="PF17963">
    <property type="entry name" value="Big_9"/>
    <property type="match status" value="2"/>
</dbReference>
<dbReference type="PROSITE" id="PS00018">
    <property type="entry name" value="EF_HAND_1"/>
    <property type="match status" value="1"/>
</dbReference>
<feature type="compositionally biased region" description="Basic and acidic residues" evidence="1">
    <location>
        <begin position="3344"/>
        <end position="3355"/>
    </location>
</feature>
<feature type="region of interest" description="Disordered" evidence="1">
    <location>
        <begin position="3344"/>
        <end position="3464"/>
    </location>
</feature>
<dbReference type="Pfam" id="PF14252">
    <property type="entry name" value="DUF4347"/>
    <property type="match status" value="1"/>
</dbReference>
<dbReference type="PROSITE" id="PS51854">
    <property type="entry name" value="CSPG"/>
    <property type="match status" value="4"/>
</dbReference>
<dbReference type="GO" id="GO:0005509">
    <property type="term" value="F:calcium ion binding"/>
    <property type="evidence" value="ECO:0007669"/>
    <property type="project" value="InterPro"/>
</dbReference>
<dbReference type="InterPro" id="IPR001343">
    <property type="entry name" value="Hemolysn_Ca-bd"/>
</dbReference>
<dbReference type="InterPro" id="IPR040853">
    <property type="entry name" value="RapA2_cadherin-like"/>
</dbReference>
<dbReference type="PRINTS" id="PR00313">
    <property type="entry name" value="CABNDNGRPT"/>
</dbReference>
<dbReference type="Pfam" id="PF16184">
    <property type="entry name" value="Cadherin_3"/>
    <property type="match status" value="4"/>
</dbReference>
<comment type="caution">
    <text evidence="3">The sequence shown here is derived from an EMBL/GenBank/DDBJ whole genome shotgun (WGS) entry which is preliminary data.</text>
</comment>
<dbReference type="SUPFAM" id="SSF103647">
    <property type="entry name" value="TSP type-3 repeat"/>
    <property type="match status" value="2"/>
</dbReference>
<dbReference type="PROSITE" id="PS00330">
    <property type="entry name" value="HEMOLYSIN_CALCIUM"/>
    <property type="match status" value="3"/>
</dbReference>
<evidence type="ECO:0000259" key="2">
    <source>
        <dbReference type="PROSITE" id="PS50268"/>
    </source>
</evidence>
<dbReference type="InterPro" id="IPR018247">
    <property type="entry name" value="EF_Hand_1_Ca_BS"/>
</dbReference>
<accession>A0A951UNA4</accession>
<dbReference type="SUPFAM" id="SSF51120">
    <property type="entry name" value="beta-Roll"/>
    <property type="match status" value="2"/>
</dbReference>
<evidence type="ECO:0000256" key="1">
    <source>
        <dbReference type="SAM" id="MobiDB-lite"/>
    </source>
</evidence>
<dbReference type="InterPro" id="IPR039005">
    <property type="entry name" value="CSPG_rpt"/>
</dbReference>
<dbReference type="GO" id="GO:0016020">
    <property type="term" value="C:membrane"/>
    <property type="evidence" value="ECO:0007669"/>
    <property type="project" value="InterPro"/>
</dbReference>
<dbReference type="Gene3D" id="2.60.40.3440">
    <property type="match status" value="2"/>
</dbReference>
<feature type="compositionally biased region" description="Polar residues" evidence="1">
    <location>
        <begin position="3372"/>
        <end position="3391"/>
    </location>
</feature>
<dbReference type="Pfam" id="PF00353">
    <property type="entry name" value="HemolysinCabind"/>
    <property type="match status" value="3"/>
</dbReference>
<dbReference type="Proteomes" id="UP000757435">
    <property type="component" value="Unassembled WGS sequence"/>
</dbReference>
<dbReference type="PANTHER" id="PTHR14139">
    <property type="entry name" value="CALSYNTENIN"/>
    <property type="match status" value="1"/>
</dbReference>
<sequence>MNSNFFTTLVCLDSNVDNYQDLVQDLTSSIKIIIFDETQDGITQITEALRTYPSILTVHIIAHGSPGCLYLGNNSLSLETLGRYSSALQSWFSQAAKSAIAHPQILLYGCNVAAGDAGAEFLSKLHELTQASIAASTTLVGHTALGSNWQLDYQLGQTDAKNPIALDVLQAYQGVLVAPTITDTLTLTRSTSEETTLTISGLSIADSDTPTQSVTLAVTNGKVLLASTTGLTVTGNNSSSITLSGAIANVNAALNGMTYTPNLDYANSETLVLTTNDGTTTVSKNVAIAVTPVNDVPIMVPTAASMAEGGTGSFAAVNFGLSDVDNVAAQIIIKIAALPSKGFLTFNGSRLVVGSTFSSDQIPQLQYHHDGTQTTAVGGTSDSFQVTVDDGAGGTIAATNIPVTITPVNQLPTVGGTNTLFEGQADYPVTITIGDPDQTAPTYGIKILSLPLDGTLKLNGTAVIVNQNLTSADLANLTFSHDGNDANNGNPPNVSFQVQILDDGGGTGVPGSTTAAIALTIRPNNDDPVLAQNNGLTLNTQTEGLTKVLTSADLQVTDPDSGTLQLTFTIKQAPDPTQGTIQRFDGTNWEKLGVGTTFTQDDLNSSRVRYSFHKSTTAGETFTDSFQFEVRDSEITEYPAVREGGIWKPDGSALDIKTFSISITTPAASGGPGGTETLIAGNALPTTVNNTGFAGLLEGETISITNTMLKTIDSDNSASELVYRIGQAPTSGTIKVNGNPIGLYGSFTQDDIDTGKVTFVHAGDEDFLDSFRFTVSDGTNILSQQTFSIDITPQNDSPIVAINGSPNTVEAGTVNITNAHLSLADIDGTGEKSGTGYATPNALTFTVTALPSFGILQVDQGSGYVDVTTSTIITKAELDGNKLRYVHNGTENFADSFSVQANDNTIEAPANNLSTTKTVSIEIASLNDAPVFSSSKNLVVEEGATGSILGANGVAGDSPRLVYTDTDNTTIQRQYRINTSTANGSVQLNGKALAVGSVFTQDDLDSNRVTYKHNGSENYTDSFAFEVRDGSAAPVAGTYGISITPKNDPPTLVVPSTQTFSTLTPLTFNSTNGNRIVIDDPDLLIVENGETDVIQVTLDFQATGVTYAGSTLTLGSTTGLTITQGASGVAGGKITIKGTKSDVQAALDGLQAQVPADEDRTLSLVVTVDDLLNGNPVIAATGEVVTKTINISASNVNDAPTITNPISVSVNEDASFNFTAGNTIGITDVDSFTSANNTVTISVTQGKLSLASVGLITGGANNSSSITLTGSLANINTALAGLSYQGNANVNGNDTLSISFNDQGNVGTGGALSANKTVGITLVPVNDAPSLVAPSGVQTIASNNVLTFNAANSNAISIDDIIDLNPTLNATVVDNFTVTLNATNGSVTEGLLTVASGSGATIGGSGGNITISGTKAQVNAALNGLTYDPAAYNADVSLNLAVTVNDNANGGPGALTASQNITINVSDINNAAIVTTPTSVLVNEDTVFLFNGANQIAVADPDDFGNPLKVTLTVGKGTLTLGTLTGLTFTTGDGTSDPTMTFQGSESAINTALQSLSYLGGTDFNSTVADTLSVQVNDLGNTGSGPVGGNIVDRTVNITVNPINDAPTRTAASTTLTTILEDSAPAGDTIANLFSSKFQDVKDNQTANSGSAANTLAGVAIVANAATVAQGRWQWFNGSSWNNITAVSITSALVLSDTTLVRFLPTADFNGTPGSLTTRLIDSSSGVVTSGSTVNVTTSGGVTQYSNGSNTVTLGTTVTAVNDAPVASGSAVLTAIAEDTAPASILGATVSSLFASQFSDSRDLVTGGSSANILAGVAIVGNAATTQGTWEYFNGSIWQSVGNPSSGAALIISGSDKLRFVPSLNYNGAVPALTVNLIDNSSGNVTTGTSVDLSGGGATGGTTVYSSATVPLTTTISAVNDAPTLTSLGGAVSFTENASSVVLDGDAIAQDIELDAISNWNGSTLTLQRQGGASVQDLFSGTGTLNPLTQGGALVVGGTTIGTVTTNTSGSLMLTFNSSATGALVTSALQQIAYRNSSDNPPAAVTINYTLNDQNTGAQGSGGALTGTGTITVNITAINDPPVLDLDANNSSTATGADHKASFTEGSSAVAIGDVDVSVTDLDNVNIVSATITLTNPVDGVADVLGVVGGLPSGITASAYNPATGVITLTGAATLAAYQTAIAQIKYSNTSDNPTAVNRAITVVVNDGAANSNTATTTISVVPVNDPPVLDLDGNNSSTATGSSYKTSFTEGGSAVTIGDVDVSVTDLDNTNIASATITLTNRLDGAADVLSVLGALPGGITASAYNPATGMITLTGAATLTAYQSAIAQVTYSNTSDNPTATDRTITVVVNDGTANSNIATTTISITPVNDPPVLDLDGNNSSTATGADYKTTFTEGGSAIAIGDVDVSVTDLDNANIASATITLTNRLDGAADVLSVLGALPSGITASAYNPATGVITLTGAATLTAYQSAIAQVTYSNASDNPTATDRTITVVVNDGAANSNVATTTISITPVNDPPVLDLDGNNSSTATGADYKTTFTEGGSAIAIGDVDVSVMDFDNTNIASATITLTNRLDGAADVLSVLGALPGGITASAYNPATGVITLTGAATLTAYQSAIAQVTYSNASDNPTATDRTITVVVNDGAANSNVATTTISITPVNDPPVLDLDANNSSTATGADYKASFTEGGSAIAIGDVDVSITDLDNANIVSATVKLTNPVDGVADVLGVVGGLPSGITASAYDSTTGVITLTGSATLAAYQSAIAQVTYSNTSDNPTATDRTITVVVNDGAANSNIATTTISITPVNDPPMLDLDGNNSSTATGADYKTTFTEGGSAVAIGDVDVSVTEPDNANIVSATITLTNRLDGAADVLSVLGTLPSGITASAYDPATGVITLTGAATLAAYQSAIAQVAYSNTLDNPTATDRTITVVVNDGTANSNVATTTVSITPVNDPPVLDLDADNSSTATGADYKTRLTRGSSGVAVSDVDVSVTDLDNTNIASATITLTNRLDGAADLLKIVGTLPSGITASAYDPATGIILLTGSATLAAYQTALQAIAFQNTSATPNISDRIITVKVNDGNADSNIATTTVTVNAVPNAVNDTIPVEEDSSSNALNVLINDLQGDGLSTITAISAPSKGTAAIDTKGTSDPTDDVLRYTPNADFNGSDTFTYTITDADGDTSVATIAVTVNPVADAFNDTLITAEIIPRSLNVLTNDRFQPGAQLTGITQGIHGSVLFKPDGTVTYNPIKGFVGSDSFTYTITTTAGNTETATVNVTVNRDTDGDTIADLDDLDDDNDGILDTIEQNGNLNRDTDGDGIIDRLDLDSDNDAILDIKEAGHKGLDTDGDGRVDGPYGKNGLADSVETAAESNAPNYTPLNTDGDSTPDFQDLDSDNDGISDVLEAGGKDPDGDGIIGQGKPVDTNGNGLADTVDPQKSGTPVPIPDQDGDGQPNFRDLDSDNDGISDLVEQGLTRLDTNSDGRIDGADIDRDGLIDTLDGNSSIFGSGTTPLPTPLDKDGNGIPDFLEPPVGARGSQGGDNVVGTSGDDILNGFSDIDVLRGLGGNDLINGGSSRDTIYGDEGNDILNGGSDDDYMEGGIGNDRLSGGTGNDTMFGGDGEDILDGGEGNDLIRGNRGKDIINGGDGNDRLYGDQDNDIIQGNRGKDLLVGGFGKDTLTGGQGRDRFAYTSVKEFADIITDFEIVKDRIDVKPIRGINSIKDLRFIQQGHNTSIQAHVGKGFQPLAVLQDVRANTLTRHHFIF</sequence>
<dbReference type="InterPro" id="IPR002126">
    <property type="entry name" value="Cadherin-like_dom"/>
</dbReference>
<organism evidence="3 4">
    <name type="scientific">Drouetiella hepatica Uher 2000/2452</name>
    <dbReference type="NCBI Taxonomy" id="904376"/>
    <lineage>
        <taxon>Bacteria</taxon>
        <taxon>Bacillati</taxon>
        <taxon>Cyanobacteriota</taxon>
        <taxon>Cyanophyceae</taxon>
        <taxon>Oculatellales</taxon>
        <taxon>Oculatellaceae</taxon>
        <taxon>Drouetiella</taxon>
    </lineage>
</organism>
<dbReference type="GO" id="GO:0007156">
    <property type="term" value="P:homophilic cell adhesion via plasma membrane adhesion molecules"/>
    <property type="evidence" value="ECO:0007669"/>
    <property type="project" value="InterPro"/>
</dbReference>
<dbReference type="NCBIfam" id="NF012211">
    <property type="entry name" value="tand_rpt_95"/>
    <property type="match status" value="2"/>
</dbReference>
<protein>
    <submittedName>
        <fullName evidence="3">Tandem-95 repeat protein</fullName>
    </submittedName>
</protein>
<dbReference type="InterPro" id="IPR018511">
    <property type="entry name" value="Hemolysin-typ_Ca-bd_CS"/>
</dbReference>
<evidence type="ECO:0000313" key="3">
    <source>
        <dbReference type="EMBL" id="MBW4659644.1"/>
    </source>
</evidence>
<feature type="domain" description="Cadherin" evidence="2">
    <location>
        <begin position="1202"/>
        <end position="1331"/>
    </location>
</feature>
<proteinExistence type="predicted"/>
<dbReference type="PANTHER" id="PTHR14139:SF2">
    <property type="entry name" value="CALSYNTENIN-1"/>
    <property type="match status" value="1"/>
</dbReference>
<dbReference type="Pfam" id="PF17803">
    <property type="entry name" value="Cadherin_4"/>
    <property type="match status" value="1"/>
</dbReference>
<dbReference type="InterPro" id="IPR025592">
    <property type="entry name" value="DUF4347"/>
</dbReference>
<reference evidence="3" key="2">
    <citation type="journal article" date="2022" name="Microbiol. Resour. Announc.">
        <title>Metagenome Sequencing to Explore Phylogenomics of Terrestrial Cyanobacteria.</title>
        <authorList>
            <person name="Ward R.D."/>
            <person name="Stajich J.E."/>
            <person name="Johansen J.R."/>
            <person name="Huntemann M."/>
            <person name="Clum A."/>
            <person name="Foster B."/>
            <person name="Foster B."/>
            <person name="Roux S."/>
            <person name="Palaniappan K."/>
            <person name="Varghese N."/>
            <person name="Mukherjee S."/>
            <person name="Reddy T.B.K."/>
            <person name="Daum C."/>
            <person name="Copeland A."/>
            <person name="Chen I.A."/>
            <person name="Ivanova N.N."/>
            <person name="Kyrpides N.C."/>
            <person name="Shapiro N."/>
            <person name="Eloe-Fadrosh E.A."/>
            <person name="Pietrasiak N."/>
        </authorList>
    </citation>
    <scope>NUCLEOTIDE SEQUENCE</scope>
    <source>
        <strain evidence="3">UHER 2000/2452</strain>
    </source>
</reference>
<reference evidence="3" key="1">
    <citation type="submission" date="2021-05" db="EMBL/GenBank/DDBJ databases">
        <authorList>
            <person name="Pietrasiak N."/>
            <person name="Ward R."/>
            <person name="Stajich J.E."/>
            <person name="Kurbessoian T."/>
        </authorList>
    </citation>
    <scope>NUCLEOTIDE SEQUENCE</scope>
    <source>
        <strain evidence="3">UHER 2000/2452</strain>
    </source>
</reference>
<evidence type="ECO:0000313" key="4">
    <source>
        <dbReference type="Proteomes" id="UP000757435"/>
    </source>
</evidence>
<gene>
    <name evidence="3" type="ORF">KME15_13290</name>
</gene>
<dbReference type="InterPro" id="IPR011049">
    <property type="entry name" value="Serralysin-like_metalloprot_C"/>
</dbReference>